<proteinExistence type="predicted"/>
<dbReference type="AlphaFoldDB" id="T1H3N6"/>
<dbReference type="Proteomes" id="UP000015102">
    <property type="component" value="Unassembled WGS sequence"/>
</dbReference>
<reference evidence="2" key="1">
    <citation type="submission" date="2013-02" db="EMBL/GenBank/DDBJ databases">
        <authorList>
            <person name="Hughes D."/>
        </authorList>
    </citation>
    <scope>NUCLEOTIDE SEQUENCE</scope>
    <source>
        <strain>Durham</strain>
        <strain evidence="2">NC isolate 2 -- Noor lab</strain>
    </source>
</reference>
<evidence type="ECO:0000313" key="2">
    <source>
        <dbReference type="Proteomes" id="UP000015102"/>
    </source>
</evidence>
<dbReference type="EMBL" id="CAQQ02150253">
    <property type="status" value="NOT_ANNOTATED_CDS"/>
    <property type="molecule type" value="Genomic_DNA"/>
</dbReference>
<evidence type="ECO:0000313" key="1">
    <source>
        <dbReference type="EnsemblMetazoa" id="MESCA010867-PA"/>
    </source>
</evidence>
<sequence length="117" mass="13823">MLSSKRIKDNLRSLNEKCLVLFAALRIRYNDEHLQRRSHRKTNKAGRVRWLGHVAPMDNNNVVKRVFDPVPVVARRPGRPAVRWKDSMMSDLKRLTPNIGEWTQIAANRRDWRRLIS</sequence>
<organism evidence="1 2">
    <name type="scientific">Megaselia scalaris</name>
    <name type="common">Humpbacked fly</name>
    <name type="synonym">Phora scalaris</name>
    <dbReference type="NCBI Taxonomy" id="36166"/>
    <lineage>
        <taxon>Eukaryota</taxon>
        <taxon>Metazoa</taxon>
        <taxon>Ecdysozoa</taxon>
        <taxon>Arthropoda</taxon>
        <taxon>Hexapoda</taxon>
        <taxon>Insecta</taxon>
        <taxon>Pterygota</taxon>
        <taxon>Neoptera</taxon>
        <taxon>Endopterygota</taxon>
        <taxon>Diptera</taxon>
        <taxon>Brachycera</taxon>
        <taxon>Muscomorpha</taxon>
        <taxon>Platypezoidea</taxon>
        <taxon>Phoridae</taxon>
        <taxon>Megaseliini</taxon>
        <taxon>Megaselia</taxon>
    </lineage>
</organism>
<dbReference type="EnsemblMetazoa" id="MESCA010867-RA">
    <property type="protein sequence ID" value="MESCA010867-PA"/>
    <property type="gene ID" value="MESCA010867"/>
</dbReference>
<keyword evidence="2" id="KW-1185">Reference proteome</keyword>
<dbReference type="HOGENOM" id="CLU_2087564_0_0_1"/>
<protein>
    <submittedName>
        <fullName evidence="1">Uncharacterized protein</fullName>
    </submittedName>
</protein>
<reference evidence="1" key="2">
    <citation type="submission" date="2015-06" db="UniProtKB">
        <authorList>
            <consortium name="EnsemblMetazoa"/>
        </authorList>
    </citation>
    <scope>IDENTIFICATION</scope>
</reference>
<accession>T1H3N6</accession>
<name>T1H3N6_MEGSC</name>